<dbReference type="Gramene" id="A01p28200.2_BraZ1">
    <property type="protein sequence ID" value="A01p28200.2_BraZ1.CDS.1"/>
    <property type="gene ID" value="A01g28200.2_BraZ1"/>
</dbReference>
<gene>
    <name evidence="1" type="ORF">BRAPAZ1V2_A01P28200.2</name>
</gene>
<evidence type="ECO:0000313" key="2">
    <source>
        <dbReference type="Proteomes" id="UP000694005"/>
    </source>
</evidence>
<sequence>MICKKIMSIMFEFWWSTKRETSGIYWKIWDQLRKNKGKGGLGFRVFTTSKSSQEQVLCKIEPLTCKFWFLPLLFLEKHTLGTRINETRRKSSDRQQRG</sequence>
<dbReference type="AlphaFoldDB" id="A0A8D9GYQ8"/>
<dbReference type="EMBL" id="LS974617">
    <property type="protein sequence ID" value="CAG7888744.1"/>
    <property type="molecule type" value="Genomic_DNA"/>
</dbReference>
<evidence type="ECO:0000313" key="1">
    <source>
        <dbReference type="EMBL" id="CAG7888744.1"/>
    </source>
</evidence>
<proteinExistence type="predicted"/>
<accession>A0A8D9GYQ8</accession>
<reference evidence="1 2" key="1">
    <citation type="submission" date="2021-07" db="EMBL/GenBank/DDBJ databases">
        <authorList>
            <consortium name="Genoscope - CEA"/>
            <person name="William W."/>
        </authorList>
    </citation>
    <scope>NUCLEOTIDE SEQUENCE [LARGE SCALE GENOMIC DNA]</scope>
</reference>
<name>A0A8D9GYQ8_BRACM</name>
<dbReference type="Proteomes" id="UP000694005">
    <property type="component" value="Chromosome A01"/>
</dbReference>
<organism evidence="1 2">
    <name type="scientific">Brassica campestris</name>
    <name type="common">Field mustard</name>
    <dbReference type="NCBI Taxonomy" id="3711"/>
    <lineage>
        <taxon>Eukaryota</taxon>
        <taxon>Viridiplantae</taxon>
        <taxon>Streptophyta</taxon>
        <taxon>Embryophyta</taxon>
        <taxon>Tracheophyta</taxon>
        <taxon>Spermatophyta</taxon>
        <taxon>Magnoliopsida</taxon>
        <taxon>eudicotyledons</taxon>
        <taxon>Gunneridae</taxon>
        <taxon>Pentapetalae</taxon>
        <taxon>rosids</taxon>
        <taxon>malvids</taxon>
        <taxon>Brassicales</taxon>
        <taxon>Brassicaceae</taxon>
        <taxon>Brassiceae</taxon>
        <taxon>Brassica</taxon>
    </lineage>
</organism>
<protein>
    <submittedName>
        <fullName evidence="1">Uncharacterized protein</fullName>
    </submittedName>
</protein>